<keyword evidence="1" id="KW-1133">Transmembrane helix</keyword>
<dbReference type="EMBL" id="CP039381">
    <property type="protein sequence ID" value="QCT07428.1"/>
    <property type="molecule type" value="Genomic_DNA"/>
</dbReference>
<evidence type="ECO:0000313" key="2">
    <source>
        <dbReference type="EMBL" id="QCT07428.1"/>
    </source>
</evidence>
<dbReference type="Pfam" id="PF10825">
    <property type="entry name" value="DUF2752"/>
    <property type="match status" value="1"/>
</dbReference>
<feature type="transmembrane region" description="Helical" evidence="1">
    <location>
        <begin position="105"/>
        <end position="127"/>
    </location>
</feature>
<proteinExistence type="predicted"/>
<dbReference type="Proteomes" id="UP000301475">
    <property type="component" value="Chromosome"/>
</dbReference>
<dbReference type="KEGG" id="ruj:E5Z56_08730"/>
<keyword evidence="3" id="KW-1185">Reference proteome</keyword>
<sequence length="128" mass="14755">MKERLYKTLKPIFLLLIVGGIYVVLIYTTGFKIPCPIKFATGFDCPGCGISRVLLSYLRLDFKTAFFTNPVITVILPIMLGDYIYHKYHYVVHNNKKPFNKLENISMYVMIGALILYAVIKNIYVHIN</sequence>
<dbReference type="RefSeq" id="WP_138157441.1">
    <property type="nucleotide sequence ID" value="NZ_CP039381.1"/>
</dbReference>
<organism evidence="2 3">
    <name type="scientific">Ruminococcus bovis</name>
    <dbReference type="NCBI Taxonomy" id="2564099"/>
    <lineage>
        <taxon>Bacteria</taxon>
        <taxon>Bacillati</taxon>
        <taxon>Bacillota</taxon>
        <taxon>Clostridia</taxon>
        <taxon>Eubacteriales</taxon>
        <taxon>Oscillospiraceae</taxon>
        <taxon>Ruminococcus</taxon>
    </lineage>
</organism>
<feature type="transmembrane region" description="Helical" evidence="1">
    <location>
        <begin position="65"/>
        <end position="85"/>
    </location>
</feature>
<accession>A0A4P8Y2E4</accession>
<dbReference type="InterPro" id="IPR021215">
    <property type="entry name" value="DUF2752"/>
</dbReference>
<keyword evidence="1" id="KW-0812">Transmembrane</keyword>
<dbReference type="AlphaFoldDB" id="A0A4P8Y2E4"/>
<gene>
    <name evidence="2" type="ORF">E5Z56_08730</name>
</gene>
<dbReference type="OrthoDB" id="9815897at2"/>
<protein>
    <submittedName>
        <fullName evidence="2">DUF2752 domain-containing protein</fullName>
    </submittedName>
</protein>
<evidence type="ECO:0000256" key="1">
    <source>
        <dbReference type="SAM" id="Phobius"/>
    </source>
</evidence>
<feature type="transmembrane region" description="Helical" evidence="1">
    <location>
        <begin position="12"/>
        <end position="30"/>
    </location>
</feature>
<reference evidence="2 3" key="1">
    <citation type="submission" date="2019-04" db="EMBL/GenBank/DDBJ databases">
        <authorList>
            <person name="Embree M."/>
            <person name="Gaffney J.R."/>
        </authorList>
    </citation>
    <scope>NUCLEOTIDE SEQUENCE [LARGE SCALE GENOMIC DNA]</scope>
    <source>
        <strain evidence="2 3">JE7A12</strain>
    </source>
</reference>
<name>A0A4P8Y2E4_9FIRM</name>
<keyword evidence="1" id="KW-0472">Membrane</keyword>
<evidence type="ECO:0000313" key="3">
    <source>
        <dbReference type="Proteomes" id="UP000301475"/>
    </source>
</evidence>